<dbReference type="SMART" id="SM01133">
    <property type="entry name" value="DeoC"/>
    <property type="match status" value="1"/>
</dbReference>
<name>A0A136Q1N9_9FIRM</name>
<reference evidence="4 5" key="1">
    <citation type="submission" date="2016-02" db="EMBL/GenBank/DDBJ databases">
        <authorList>
            <person name="Wen L."/>
            <person name="He K."/>
            <person name="Yang H."/>
        </authorList>
    </citation>
    <scope>NUCLEOTIDE SEQUENCE [LARGE SCALE GENOMIC DNA]</scope>
    <source>
        <strain evidence="4 5">DSM 22607</strain>
    </source>
</reference>
<dbReference type="Gene3D" id="3.20.20.70">
    <property type="entry name" value="Aldolase class I"/>
    <property type="match status" value="1"/>
</dbReference>
<protein>
    <recommendedName>
        <fullName evidence="3">Deoxyribose-phosphate aldolase</fullName>
        <ecNumber evidence="3">4.1.2.4</ecNumber>
    </recommendedName>
</protein>
<dbReference type="EC" id="4.1.2.4" evidence="3"/>
<evidence type="ECO:0000313" key="5">
    <source>
        <dbReference type="Proteomes" id="UP000070366"/>
    </source>
</evidence>
<dbReference type="EMBL" id="LSZW01000064">
    <property type="protein sequence ID" value="KXK64611.1"/>
    <property type="molecule type" value="Genomic_DNA"/>
</dbReference>
<organism evidence="4 5">
    <name type="scientific">Christensenella minuta</name>
    <dbReference type="NCBI Taxonomy" id="626937"/>
    <lineage>
        <taxon>Bacteria</taxon>
        <taxon>Bacillati</taxon>
        <taxon>Bacillota</taxon>
        <taxon>Clostridia</taxon>
        <taxon>Christensenellales</taxon>
        <taxon>Christensenellaceae</taxon>
        <taxon>Christensenella</taxon>
    </lineage>
</organism>
<dbReference type="InterPro" id="IPR002915">
    <property type="entry name" value="DeoC/FbaB/LacD_aldolase"/>
</dbReference>
<keyword evidence="5" id="KW-1185">Reference proteome</keyword>
<dbReference type="GO" id="GO:0004139">
    <property type="term" value="F:deoxyribose-phosphate aldolase activity"/>
    <property type="evidence" value="ECO:0007669"/>
    <property type="project" value="UniProtKB-UniRule"/>
</dbReference>
<dbReference type="Pfam" id="PF01791">
    <property type="entry name" value="DeoC"/>
    <property type="match status" value="1"/>
</dbReference>
<dbReference type="PANTHER" id="PTHR10889">
    <property type="entry name" value="DEOXYRIBOSE-PHOSPHATE ALDOLASE"/>
    <property type="match status" value="1"/>
</dbReference>
<dbReference type="GO" id="GO:0016052">
    <property type="term" value="P:carbohydrate catabolic process"/>
    <property type="evidence" value="ECO:0007669"/>
    <property type="project" value="TreeGrafter"/>
</dbReference>
<dbReference type="PIRSF" id="PIRSF001357">
    <property type="entry name" value="DeoC"/>
    <property type="match status" value="1"/>
</dbReference>
<keyword evidence="1" id="KW-0963">Cytoplasm</keyword>
<comment type="caution">
    <text evidence="4">The sequence shown here is derived from an EMBL/GenBank/DDBJ whole genome shotgun (WGS) entry which is preliminary data.</text>
</comment>
<evidence type="ECO:0000256" key="3">
    <source>
        <dbReference type="NCBIfam" id="TIGR00126"/>
    </source>
</evidence>
<dbReference type="PANTHER" id="PTHR10889:SF1">
    <property type="entry name" value="DEOXYRIBOSE-PHOSPHATE ALDOLASE"/>
    <property type="match status" value="1"/>
</dbReference>
<gene>
    <name evidence="4" type="ORF">HMPREF3293_02691</name>
</gene>
<dbReference type="CDD" id="cd00959">
    <property type="entry name" value="DeoC"/>
    <property type="match status" value="1"/>
</dbReference>
<dbReference type="AlphaFoldDB" id="A0A136Q1N9"/>
<dbReference type="GO" id="GO:0009264">
    <property type="term" value="P:deoxyribonucleotide catabolic process"/>
    <property type="evidence" value="ECO:0007669"/>
    <property type="project" value="UniProtKB-UniRule"/>
</dbReference>
<evidence type="ECO:0000256" key="2">
    <source>
        <dbReference type="ARBA" id="ARBA00023270"/>
    </source>
</evidence>
<evidence type="ECO:0000256" key="1">
    <source>
        <dbReference type="ARBA" id="ARBA00022490"/>
    </source>
</evidence>
<accession>A0A136Q1N9</accession>
<sequence>MRQAAKYHQKIKLFESSEVHIMVSLETLSDMIDITAVAADTRLADVDRICDIAKAYHCASTITLPCYLARTMKNTIGYELLHGSVTGFPYGGELTSTKVYEAKQLELLGAQEIDMVMNIGAFLSGNLKYTKQDITAVCEAVKVPVKVIIETALLDNTQIAKASELVAGAGAPWVKSSTGFHGKPTTAEIVRIMKDAAGEAVKVKAAGGIRDLDTMLEMAEAGAERFGLGVRSCESIFLELDKRLGRENLMEYITAS</sequence>
<dbReference type="PATRIC" id="fig|626937.4.peg.2651"/>
<keyword evidence="2" id="KW-0704">Schiff base</keyword>
<evidence type="ECO:0000313" key="4">
    <source>
        <dbReference type="EMBL" id="KXK64611.1"/>
    </source>
</evidence>
<dbReference type="GO" id="GO:0005737">
    <property type="term" value="C:cytoplasm"/>
    <property type="evidence" value="ECO:0007669"/>
    <property type="project" value="InterPro"/>
</dbReference>
<dbReference type="InterPro" id="IPR011343">
    <property type="entry name" value="DeoC"/>
</dbReference>
<proteinExistence type="predicted"/>
<dbReference type="STRING" id="626937.HMPREF3293_02691"/>
<dbReference type="InterPro" id="IPR013785">
    <property type="entry name" value="Aldolase_TIM"/>
</dbReference>
<dbReference type="NCBIfam" id="TIGR00126">
    <property type="entry name" value="deoC"/>
    <property type="match status" value="1"/>
</dbReference>
<dbReference type="SUPFAM" id="SSF51569">
    <property type="entry name" value="Aldolase"/>
    <property type="match status" value="1"/>
</dbReference>
<dbReference type="Proteomes" id="UP000070366">
    <property type="component" value="Unassembled WGS sequence"/>
</dbReference>